<keyword evidence="3" id="KW-1185">Reference proteome</keyword>
<dbReference type="InterPro" id="IPR055307">
    <property type="entry name" value="NDC80_plants"/>
</dbReference>
<organism evidence="2 3">
    <name type="scientific">Erythroxylum novogranatense</name>
    <dbReference type="NCBI Taxonomy" id="1862640"/>
    <lineage>
        <taxon>Eukaryota</taxon>
        <taxon>Viridiplantae</taxon>
        <taxon>Streptophyta</taxon>
        <taxon>Embryophyta</taxon>
        <taxon>Tracheophyta</taxon>
        <taxon>Spermatophyta</taxon>
        <taxon>Magnoliopsida</taxon>
        <taxon>eudicotyledons</taxon>
        <taxon>Gunneridae</taxon>
        <taxon>Pentapetalae</taxon>
        <taxon>rosids</taxon>
        <taxon>fabids</taxon>
        <taxon>Malpighiales</taxon>
        <taxon>Erythroxylaceae</taxon>
        <taxon>Erythroxylum</taxon>
    </lineage>
</organism>
<protein>
    <submittedName>
        <fullName evidence="2">Uncharacterized protein</fullName>
    </submittedName>
</protein>
<reference evidence="2 3" key="1">
    <citation type="submission" date="2021-09" db="EMBL/GenBank/DDBJ databases">
        <title>Genomic insights and catalytic innovation underlie evolution of tropane alkaloids biosynthesis.</title>
        <authorList>
            <person name="Wang Y.-J."/>
            <person name="Tian T."/>
            <person name="Huang J.-P."/>
            <person name="Huang S.-X."/>
        </authorList>
    </citation>
    <scope>NUCLEOTIDE SEQUENCE [LARGE SCALE GENOMIC DNA]</scope>
    <source>
        <strain evidence="2">KIB-2018</strain>
        <tissue evidence="2">Leaf</tissue>
    </source>
</reference>
<feature type="coiled-coil region" evidence="1">
    <location>
        <begin position="61"/>
        <end position="143"/>
    </location>
</feature>
<evidence type="ECO:0000313" key="3">
    <source>
        <dbReference type="Proteomes" id="UP001159364"/>
    </source>
</evidence>
<proteinExistence type="predicted"/>
<gene>
    <name evidence="2" type="ORF">K2173_015342</name>
</gene>
<dbReference type="AlphaFoldDB" id="A0AAV8SSD8"/>
<evidence type="ECO:0000313" key="2">
    <source>
        <dbReference type="EMBL" id="KAJ8754830.1"/>
    </source>
</evidence>
<evidence type="ECO:0000256" key="1">
    <source>
        <dbReference type="SAM" id="Coils"/>
    </source>
</evidence>
<accession>A0AAV8SSD8</accession>
<keyword evidence="1" id="KW-0175">Coiled coil</keyword>
<dbReference type="Proteomes" id="UP001159364">
    <property type="component" value="Linkage Group LG09"/>
</dbReference>
<dbReference type="EMBL" id="JAIWQS010000009">
    <property type="protein sequence ID" value="KAJ8754830.1"/>
    <property type="molecule type" value="Genomic_DNA"/>
</dbReference>
<dbReference type="PANTHER" id="PTHR46681:SF1">
    <property type="entry name" value="KINETOCHORE PROTEIN NDC80 HOMOLOG"/>
    <property type="match status" value="1"/>
</dbReference>
<comment type="caution">
    <text evidence="2">The sequence shown here is derived from an EMBL/GenBank/DDBJ whole genome shotgun (WGS) entry which is preliminary data.</text>
</comment>
<name>A0AAV8SSD8_9ROSI</name>
<dbReference type="PANTHER" id="PTHR46681">
    <property type="entry name" value="KINETOCHORE PROTEIN NDC80 HOMOLOG"/>
    <property type="match status" value="1"/>
</dbReference>
<sequence length="167" mass="19032">MECNHAARRLKLGDGFHYSLNAKGSTPAQVMGIDYKSTLKPGLQSFTEDIKRISMAKLEELILLQQQSSELNAKVEAKKNQTASIQSYVEEVEDQLNSLRKETEEYTHRCAAKAKNIVEDDSELKLQEAIKQSEEEIQMQAQELFKLVDSVLKYKEHVESKIVEIKS</sequence>